<evidence type="ECO:0000313" key="2">
    <source>
        <dbReference type="EMBL" id="GAA1901305.1"/>
    </source>
</evidence>
<feature type="transmembrane region" description="Helical" evidence="1">
    <location>
        <begin position="65"/>
        <end position="82"/>
    </location>
</feature>
<evidence type="ECO:0000256" key="1">
    <source>
        <dbReference type="SAM" id="Phobius"/>
    </source>
</evidence>
<keyword evidence="1" id="KW-0472">Membrane</keyword>
<protein>
    <recommendedName>
        <fullName evidence="4">Integral membrane protein</fullName>
    </recommendedName>
</protein>
<feature type="transmembrane region" description="Helical" evidence="1">
    <location>
        <begin position="32"/>
        <end position="53"/>
    </location>
</feature>
<dbReference type="Proteomes" id="UP001501303">
    <property type="component" value="Unassembled WGS sequence"/>
</dbReference>
<evidence type="ECO:0008006" key="4">
    <source>
        <dbReference type="Google" id="ProtNLM"/>
    </source>
</evidence>
<organism evidence="2 3">
    <name type="scientific">Streptomyces sodiiphilus</name>
    <dbReference type="NCBI Taxonomy" id="226217"/>
    <lineage>
        <taxon>Bacteria</taxon>
        <taxon>Bacillati</taxon>
        <taxon>Actinomycetota</taxon>
        <taxon>Actinomycetes</taxon>
        <taxon>Kitasatosporales</taxon>
        <taxon>Streptomycetaceae</taxon>
        <taxon>Streptomyces</taxon>
    </lineage>
</organism>
<comment type="caution">
    <text evidence="2">The sequence shown here is derived from an EMBL/GenBank/DDBJ whole genome shotgun (WGS) entry which is preliminary data.</text>
</comment>
<feature type="transmembrane region" description="Helical" evidence="1">
    <location>
        <begin position="88"/>
        <end position="107"/>
    </location>
</feature>
<proteinExistence type="predicted"/>
<reference evidence="2 3" key="1">
    <citation type="journal article" date="2019" name="Int. J. Syst. Evol. Microbiol.">
        <title>The Global Catalogue of Microorganisms (GCM) 10K type strain sequencing project: providing services to taxonomists for standard genome sequencing and annotation.</title>
        <authorList>
            <consortium name="The Broad Institute Genomics Platform"/>
            <consortium name="The Broad Institute Genome Sequencing Center for Infectious Disease"/>
            <person name="Wu L."/>
            <person name="Ma J."/>
        </authorList>
    </citation>
    <scope>NUCLEOTIDE SEQUENCE [LARGE SCALE GENOMIC DNA]</scope>
    <source>
        <strain evidence="2 3">JCM 13581</strain>
    </source>
</reference>
<evidence type="ECO:0000313" key="3">
    <source>
        <dbReference type="Proteomes" id="UP001501303"/>
    </source>
</evidence>
<accession>A0ABN2NWX1</accession>
<sequence length="122" mass="12171">MAAALTAGQGAVIAALGLYMLVLLFTSTPDGVLQAVTGALTVLVLSVLPLSAARGLWLLRRWSRGPAVALQVFALPTGWQMIVSGGPWVAAGLALGAVALTVLACLASPTAARALGIGPRAA</sequence>
<dbReference type="EMBL" id="BAAAMJ010000008">
    <property type="protein sequence ID" value="GAA1901305.1"/>
    <property type="molecule type" value="Genomic_DNA"/>
</dbReference>
<keyword evidence="3" id="KW-1185">Reference proteome</keyword>
<feature type="transmembrane region" description="Helical" evidence="1">
    <location>
        <begin position="7"/>
        <end position="26"/>
    </location>
</feature>
<keyword evidence="1" id="KW-1133">Transmembrane helix</keyword>
<name>A0ABN2NWX1_9ACTN</name>
<gene>
    <name evidence="2" type="ORF">GCM10009716_08970</name>
</gene>
<keyword evidence="1" id="KW-0812">Transmembrane</keyword>